<organism evidence="3 4">
    <name type="scientific">Staphylococcus ratti</name>
    <dbReference type="NCBI Taxonomy" id="2892440"/>
    <lineage>
        <taxon>Bacteria</taxon>
        <taxon>Bacillati</taxon>
        <taxon>Bacillota</taxon>
        <taxon>Bacilli</taxon>
        <taxon>Bacillales</taxon>
        <taxon>Staphylococcaceae</taxon>
        <taxon>Staphylococcus</taxon>
    </lineage>
</organism>
<dbReference type="InterPro" id="IPR008135">
    <property type="entry name" value="Competence-induced_CinA"/>
</dbReference>
<dbReference type="CDD" id="cd00885">
    <property type="entry name" value="cinA"/>
    <property type="match status" value="1"/>
</dbReference>
<dbReference type="SUPFAM" id="SSF53218">
    <property type="entry name" value="Molybdenum cofactor biosynthesis proteins"/>
    <property type="match status" value="1"/>
</dbReference>
<comment type="similarity">
    <text evidence="1">Belongs to the CinA family.</text>
</comment>
<dbReference type="InterPro" id="IPR001453">
    <property type="entry name" value="MoaB/Mog_dom"/>
</dbReference>
<protein>
    <recommendedName>
        <fullName evidence="1">Putative competence-damage inducible protein</fullName>
    </recommendedName>
</protein>
<dbReference type="PANTHER" id="PTHR13939">
    <property type="entry name" value="NICOTINAMIDE-NUCLEOTIDE AMIDOHYDROLASE PNCC"/>
    <property type="match status" value="1"/>
</dbReference>
<feature type="domain" description="MoaB/Mog" evidence="2">
    <location>
        <begin position="4"/>
        <end position="171"/>
    </location>
</feature>
<dbReference type="InterPro" id="IPR041424">
    <property type="entry name" value="CinA_KH"/>
</dbReference>
<evidence type="ECO:0000313" key="4">
    <source>
        <dbReference type="Proteomes" id="UP001197626"/>
    </source>
</evidence>
<evidence type="ECO:0000259" key="2">
    <source>
        <dbReference type="SMART" id="SM00852"/>
    </source>
</evidence>
<evidence type="ECO:0000256" key="1">
    <source>
        <dbReference type="HAMAP-Rule" id="MF_00226"/>
    </source>
</evidence>
<dbReference type="PANTHER" id="PTHR13939:SF0">
    <property type="entry name" value="NMN AMIDOHYDROLASE-LIKE PROTEIN YFAY"/>
    <property type="match status" value="1"/>
</dbReference>
<dbReference type="PIRSF" id="PIRSF006728">
    <property type="entry name" value="CinA"/>
    <property type="match status" value="1"/>
</dbReference>
<gene>
    <name evidence="1" type="primary">cinA</name>
    <name evidence="3" type="ORF">LN051_06830</name>
</gene>
<dbReference type="Gene3D" id="3.30.70.2860">
    <property type="match status" value="1"/>
</dbReference>
<reference evidence="3 4" key="1">
    <citation type="journal article" date="2022" name="Pathogens">
        <title>Staphylococcus ratti sp. nov. Isolated from a Lab Rat.</title>
        <authorList>
            <person name="Kovarovic V."/>
            <person name="Sedlacek I."/>
            <person name="Petras P."/>
            <person name="Kralova S."/>
            <person name="Maslanova I."/>
            <person name="Svec P."/>
            <person name="Neumann-Schaal M."/>
            <person name="Botka T."/>
            <person name="Gelbicova T."/>
            <person name="Stankova E."/>
            <person name="Doskar J."/>
            <person name="Pantucek R."/>
        </authorList>
    </citation>
    <scope>NUCLEOTIDE SEQUENCE [LARGE SCALE GENOMIC DNA]</scope>
    <source>
        <strain evidence="3 4">CCM 9025</strain>
    </source>
</reference>
<dbReference type="Pfam" id="PF00994">
    <property type="entry name" value="MoCF_biosynth"/>
    <property type="match status" value="1"/>
</dbReference>
<dbReference type="SMART" id="SM00852">
    <property type="entry name" value="MoCF_biosynth"/>
    <property type="match status" value="1"/>
</dbReference>
<dbReference type="Proteomes" id="UP001197626">
    <property type="component" value="Chromosome"/>
</dbReference>
<dbReference type="RefSeq" id="WP_229291798.1">
    <property type="nucleotide sequence ID" value="NZ_CP086654.1"/>
</dbReference>
<dbReference type="Gene3D" id="3.40.980.10">
    <property type="entry name" value="MoaB/Mog-like domain"/>
    <property type="match status" value="1"/>
</dbReference>
<dbReference type="HAMAP" id="MF_00226_B">
    <property type="entry name" value="CinA_B"/>
    <property type="match status" value="1"/>
</dbReference>
<keyword evidence="4" id="KW-1185">Reference proteome</keyword>
<dbReference type="NCBIfam" id="TIGR00200">
    <property type="entry name" value="cinA_nterm"/>
    <property type="match status" value="1"/>
</dbReference>
<proteinExistence type="inferred from homology"/>
<name>A0ABY3PAI5_9STAP</name>
<dbReference type="InterPro" id="IPR050101">
    <property type="entry name" value="CinA"/>
</dbReference>
<accession>A0ABY3PAI5</accession>
<sequence>MNVCIIGVGSELLLGQIANTNAQYLSRVLNEAGHHVLEHIVVGDNAKRLKAVLERALQTYDGIILTGGLGPTKDDLTKQTVAEVLNQKLVTDEEALKYIKNYFKAQQRMMTPNNKQQALVIQGAHVLKNDVGMAPGMMIEKNHQKIVLLPGPPRELKPMVSKYMMPHFTEDNETIYSEVLRFAGIGESAIETELMDLINAQTNPTIAPLAGAHEVTIRLTGNGSNQQQCEKVIEPVKRQILNRVGEYYYGSNDVTLEGSVMSQTQHTIAIYDGVTDGNLNMRLKQVDDEHFLQGYMLHHPQFIDEKVDIETQLHQSAYFVQSLYNTTHAISLLFKHHTVYIGLFNGKALEVIRFNITQQQLRTPDRNSNYIMIEWLNWLKSASINKK</sequence>
<evidence type="ECO:0000313" key="3">
    <source>
        <dbReference type="EMBL" id="UEX89294.1"/>
    </source>
</evidence>
<dbReference type="InterPro" id="IPR036425">
    <property type="entry name" value="MoaB/Mog-like_dom_sf"/>
</dbReference>
<dbReference type="EMBL" id="CP086654">
    <property type="protein sequence ID" value="UEX89294.1"/>
    <property type="molecule type" value="Genomic_DNA"/>
</dbReference>
<dbReference type="NCBIfam" id="TIGR00177">
    <property type="entry name" value="molyb_syn"/>
    <property type="match status" value="1"/>
</dbReference>
<dbReference type="Pfam" id="PF18146">
    <property type="entry name" value="CinA_KH"/>
    <property type="match status" value="1"/>
</dbReference>